<evidence type="ECO:0000313" key="1">
    <source>
        <dbReference type="EMBL" id="KAE9537017.1"/>
    </source>
</evidence>
<dbReference type="PANTHER" id="PTHR45913">
    <property type="entry name" value="EPM2A-INTERACTING PROTEIN 1"/>
    <property type="match status" value="1"/>
</dbReference>
<keyword evidence="2" id="KW-1185">Reference proteome</keyword>
<dbReference type="OrthoDB" id="6615979at2759"/>
<organism evidence="1 2">
    <name type="scientific">Aphis glycines</name>
    <name type="common">Soybean aphid</name>
    <dbReference type="NCBI Taxonomy" id="307491"/>
    <lineage>
        <taxon>Eukaryota</taxon>
        <taxon>Metazoa</taxon>
        <taxon>Ecdysozoa</taxon>
        <taxon>Arthropoda</taxon>
        <taxon>Hexapoda</taxon>
        <taxon>Insecta</taxon>
        <taxon>Pterygota</taxon>
        <taxon>Neoptera</taxon>
        <taxon>Paraneoptera</taxon>
        <taxon>Hemiptera</taxon>
        <taxon>Sternorrhyncha</taxon>
        <taxon>Aphidomorpha</taxon>
        <taxon>Aphidoidea</taxon>
        <taxon>Aphididae</taxon>
        <taxon>Aphidini</taxon>
        <taxon>Aphis</taxon>
        <taxon>Aphis</taxon>
    </lineage>
</organism>
<dbReference type="AlphaFoldDB" id="A0A6G0TSP4"/>
<reference evidence="1 2" key="1">
    <citation type="submission" date="2019-08" db="EMBL/GenBank/DDBJ databases">
        <title>The genome of the soybean aphid Biotype 1, its phylome, world population structure and adaptation to the North American continent.</title>
        <authorList>
            <person name="Giordano R."/>
            <person name="Donthu R.K."/>
            <person name="Hernandez A.G."/>
            <person name="Wright C.L."/>
            <person name="Zimin A.V."/>
        </authorList>
    </citation>
    <scope>NUCLEOTIDE SEQUENCE [LARGE SCALE GENOMIC DNA]</scope>
    <source>
        <tissue evidence="1">Whole aphids</tissue>
    </source>
</reference>
<evidence type="ECO:0000313" key="2">
    <source>
        <dbReference type="Proteomes" id="UP000475862"/>
    </source>
</evidence>
<dbReference type="PANTHER" id="PTHR45913:SF22">
    <property type="entry name" value="SCAN BOX DOMAIN-CONTAINING PROTEIN"/>
    <property type="match status" value="1"/>
</dbReference>
<proteinExistence type="predicted"/>
<gene>
    <name evidence="1" type="ORF">AGLY_006824</name>
</gene>
<protein>
    <recommendedName>
        <fullName evidence="3">BED-type domain-containing protein</fullName>
    </recommendedName>
</protein>
<sequence length="383" mass="44122">MEKNSLLLDEKIPIKDRWKQALKIGTDTYRIKFHTKLVNQYKHNDKLLSNEEWIVLIQSFYVAASTYYFSKNCDLANDVIDQGLTFFERVTKDNQEKHARVWSIVLQTLKVDILICLNPHHNEKLKIIKKISEEEKQFDCPNYGSFPSSAVLLFRGYFLGKKPQCVICNKVLSNDSMRPTKLKQHLENVHPQHKDSTGLFQENNHKVIEASYAVALEIAKHKKPHTIAEMLIKPYALKMVEIVLGNSQEKKIESIPLSDNTIQRRIDDMAIDIKNQVIEEIKCAQLLVFARYVHSGLFKEEFLFCTPLKTTTKATDILEKVKSFFEKENLLWNASSRSGFQVHMKNRSPNVKCTHCMIHRQALASKTLSGLFATVLDQGALNS</sequence>
<comment type="caution">
    <text evidence="1">The sequence shown here is derived from an EMBL/GenBank/DDBJ whole genome shotgun (WGS) entry which is preliminary data.</text>
</comment>
<accession>A0A6G0TSP4</accession>
<dbReference type="EMBL" id="VYZN01000019">
    <property type="protein sequence ID" value="KAE9537017.1"/>
    <property type="molecule type" value="Genomic_DNA"/>
</dbReference>
<name>A0A6G0TSP4_APHGL</name>
<dbReference type="Proteomes" id="UP000475862">
    <property type="component" value="Unassembled WGS sequence"/>
</dbReference>
<evidence type="ECO:0008006" key="3">
    <source>
        <dbReference type="Google" id="ProtNLM"/>
    </source>
</evidence>